<dbReference type="Pfam" id="PF12679">
    <property type="entry name" value="ABC2_membrane_2"/>
    <property type="match status" value="1"/>
</dbReference>
<organism evidence="2 3">
    <name type="scientific">Methanocella arvoryzae (strain DSM 22066 / NBRC 105507 / MRE50)</name>
    <dbReference type="NCBI Taxonomy" id="351160"/>
    <lineage>
        <taxon>Archaea</taxon>
        <taxon>Methanobacteriati</taxon>
        <taxon>Methanobacteriota</taxon>
        <taxon>Stenosarchaea group</taxon>
        <taxon>Methanomicrobia</taxon>
        <taxon>Methanocellales</taxon>
        <taxon>Methanocellaceae</taxon>
        <taxon>Methanocella</taxon>
    </lineage>
</organism>
<feature type="transmembrane region" description="Helical" evidence="1">
    <location>
        <begin position="55"/>
        <end position="77"/>
    </location>
</feature>
<evidence type="ECO:0008006" key="4">
    <source>
        <dbReference type="Google" id="ProtNLM"/>
    </source>
</evidence>
<proteinExistence type="predicted"/>
<evidence type="ECO:0000313" key="2">
    <source>
        <dbReference type="EMBL" id="CAJ36683.1"/>
    </source>
</evidence>
<keyword evidence="1" id="KW-0472">Membrane</keyword>
<sequence>MVVGFMANLLSITKKEITDVVNSKILAIMVAFYIVLFVLSFFTNICNNTNNSNELIFVLFMYSTCYYSTLVAMALGYSSFFSEMDGKAINTLLTKPLYRDTIINGKLLSGVILSTGLFIFTTLLYVTAIGIYFNDPTEVLPVIFNILPLMFVLSLSSTMFFYSLTLLICTALKDQMLSFFTSCLSWIILFYLINDDWFAGYISYYLNSPSVIYTISSFSPFTLVNFALAEPDIIMAITTDGETAILKLLLYTGIMMFVTYTVFLRRDVA</sequence>
<evidence type="ECO:0000313" key="3">
    <source>
        <dbReference type="Proteomes" id="UP000000663"/>
    </source>
</evidence>
<feature type="transmembrane region" description="Helical" evidence="1">
    <location>
        <begin position="244"/>
        <end position="264"/>
    </location>
</feature>
<name>Q0W4L0_METAR</name>
<dbReference type="GO" id="GO:0140359">
    <property type="term" value="F:ABC-type transporter activity"/>
    <property type="evidence" value="ECO:0007669"/>
    <property type="project" value="InterPro"/>
</dbReference>
<accession>Q0W4L0</accession>
<dbReference type="Proteomes" id="UP000000663">
    <property type="component" value="Chromosome"/>
</dbReference>
<evidence type="ECO:0000256" key="1">
    <source>
        <dbReference type="SAM" id="Phobius"/>
    </source>
</evidence>
<feature type="transmembrane region" description="Helical" evidence="1">
    <location>
        <begin position="107"/>
        <end position="133"/>
    </location>
</feature>
<dbReference type="STRING" id="351160.RCIX1414"/>
<dbReference type="KEGG" id="rci:RCIX1414"/>
<gene>
    <name evidence="2" type="ORF">RCIX1414</name>
</gene>
<feature type="transmembrane region" description="Helical" evidence="1">
    <location>
        <begin position="176"/>
        <end position="193"/>
    </location>
</feature>
<protein>
    <recommendedName>
        <fullName evidence="4">ABC-type transport system, permease component</fullName>
    </recommendedName>
</protein>
<dbReference type="PANTHER" id="PTHR43471">
    <property type="entry name" value="ABC TRANSPORTER PERMEASE"/>
    <property type="match status" value="1"/>
</dbReference>
<reference evidence="2 3" key="1">
    <citation type="journal article" date="2006" name="Science">
        <title>Genome of rice cluster I archaea -- the key methane producers in the rice rhizosphere.</title>
        <authorList>
            <person name="Erkel C."/>
            <person name="Kube M."/>
            <person name="Reinhardt R."/>
            <person name="Liesack W."/>
        </authorList>
    </citation>
    <scope>NUCLEOTIDE SEQUENCE [LARGE SCALE GENOMIC DNA]</scope>
    <source>
        <strain evidence="3">DSM 22066 / NBRC 105507 / MRE50</strain>
    </source>
</reference>
<dbReference type="EMBL" id="AM114193">
    <property type="protein sequence ID" value="CAJ36683.1"/>
    <property type="molecule type" value="Genomic_DNA"/>
</dbReference>
<dbReference type="eggNOG" id="arCOG02436">
    <property type="taxonomic scope" value="Archaea"/>
</dbReference>
<feature type="transmembrane region" description="Helical" evidence="1">
    <location>
        <begin position="139"/>
        <end position="164"/>
    </location>
</feature>
<keyword evidence="1" id="KW-0812">Transmembrane</keyword>
<keyword evidence="1" id="KW-1133">Transmembrane helix</keyword>
<dbReference type="AlphaFoldDB" id="Q0W4L0"/>
<keyword evidence="3" id="KW-1185">Reference proteome</keyword>
<feature type="transmembrane region" description="Helical" evidence="1">
    <location>
        <begin position="21"/>
        <end position="43"/>
    </location>
</feature>
<dbReference type="GO" id="GO:0005886">
    <property type="term" value="C:plasma membrane"/>
    <property type="evidence" value="ECO:0007669"/>
    <property type="project" value="UniProtKB-SubCell"/>
</dbReference>